<feature type="active site" description="Acyl-thioester intermediate" evidence="2">
    <location>
        <position position="189"/>
    </location>
</feature>
<feature type="active site" description="Proton donor/acceptor" evidence="2">
    <location>
        <position position="132"/>
    </location>
</feature>
<dbReference type="GO" id="GO:0016787">
    <property type="term" value="F:hydrolase activity"/>
    <property type="evidence" value="ECO:0007669"/>
    <property type="project" value="UniProtKB-KW"/>
</dbReference>
<evidence type="ECO:0000313" key="4">
    <source>
        <dbReference type="Proteomes" id="UP000242310"/>
    </source>
</evidence>
<dbReference type="OrthoDB" id="165822at2"/>
<comment type="caution">
    <text evidence="3">The sequence shown here is derived from an EMBL/GenBank/DDBJ whole genome shotgun (WGS) entry which is preliminary data.</text>
</comment>
<protein>
    <submittedName>
        <fullName evidence="3">Sortase A</fullName>
    </submittedName>
</protein>
<sequence length="214" mass="23852">MKKPTILTVGATVVMFGLVGCSDEEDLESVESKESSEVVHTSGPQLDADVETFIEGEQEESVEAEDENNPYDQSYSYNQGQEVAELHVPTISSSYPVYWGTDEATLDQGVGYHVSDFTTPPDGERHTVVSGHRDTVFSELGALEEGHALSVDFEGKTYHYTIEDIWITDKDDRTVIVRHDEPTLTLTTCYPFDYIGAAPDRYIVQASLDYVEEH</sequence>
<dbReference type="Pfam" id="PF04203">
    <property type="entry name" value="Sortase"/>
    <property type="match status" value="1"/>
</dbReference>
<keyword evidence="1" id="KW-0378">Hydrolase</keyword>
<dbReference type="AlphaFoldDB" id="A0A2P8HLG9"/>
<dbReference type="Gene3D" id="2.40.260.10">
    <property type="entry name" value="Sortase"/>
    <property type="match status" value="1"/>
</dbReference>
<accession>A0A2P8HLG9</accession>
<dbReference type="RefSeq" id="WP_106588384.1">
    <property type="nucleotide sequence ID" value="NZ_PYAV01000005.1"/>
</dbReference>
<dbReference type="NCBIfam" id="NF033746">
    <property type="entry name" value="class_D_sortase"/>
    <property type="match status" value="1"/>
</dbReference>
<name>A0A2P8HLG9_9BACI</name>
<dbReference type="InterPro" id="IPR023365">
    <property type="entry name" value="Sortase_dom-sf"/>
</dbReference>
<dbReference type="EMBL" id="PYAV01000005">
    <property type="protein sequence ID" value="PSL47068.1"/>
    <property type="molecule type" value="Genomic_DNA"/>
</dbReference>
<organism evidence="3 4">
    <name type="scientific">Salsuginibacillus halophilus</name>
    <dbReference type="NCBI Taxonomy" id="517424"/>
    <lineage>
        <taxon>Bacteria</taxon>
        <taxon>Bacillati</taxon>
        <taxon>Bacillota</taxon>
        <taxon>Bacilli</taxon>
        <taxon>Bacillales</taxon>
        <taxon>Bacillaceae</taxon>
        <taxon>Salsuginibacillus</taxon>
    </lineage>
</organism>
<reference evidence="3 4" key="1">
    <citation type="submission" date="2018-03" db="EMBL/GenBank/DDBJ databases">
        <title>Genomic Encyclopedia of Type Strains, Phase III (KMG-III): the genomes of soil and plant-associated and newly described type strains.</title>
        <authorList>
            <person name="Whitman W."/>
        </authorList>
    </citation>
    <scope>NUCLEOTIDE SEQUENCE [LARGE SCALE GENOMIC DNA]</scope>
    <source>
        <strain evidence="3 4">CGMCC 1.07653</strain>
    </source>
</reference>
<dbReference type="InterPro" id="IPR053525">
    <property type="entry name" value="Sortase_D"/>
</dbReference>
<dbReference type="InterPro" id="IPR005754">
    <property type="entry name" value="Sortase"/>
</dbReference>
<dbReference type="SUPFAM" id="SSF63817">
    <property type="entry name" value="Sortase"/>
    <property type="match status" value="1"/>
</dbReference>
<evidence type="ECO:0000313" key="3">
    <source>
        <dbReference type="EMBL" id="PSL47068.1"/>
    </source>
</evidence>
<keyword evidence="4" id="KW-1185">Reference proteome</keyword>
<dbReference type="Proteomes" id="UP000242310">
    <property type="component" value="Unassembled WGS sequence"/>
</dbReference>
<evidence type="ECO:0000256" key="2">
    <source>
        <dbReference type="PIRSR" id="PIRSR605754-1"/>
    </source>
</evidence>
<evidence type="ECO:0000256" key="1">
    <source>
        <dbReference type="ARBA" id="ARBA00022801"/>
    </source>
</evidence>
<dbReference type="InterPro" id="IPR041999">
    <property type="entry name" value="Sortase_D_1"/>
</dbReference>
<proteinExistence type="predicted"/>
<dbReference type="PROSITE" id="PS51257">
    <property type="entry name" value="PROKAR_LIPOPROTEIN"/>
    <property type="match status" value="1"/>
</dbReference>
<gene>
    <name evidence="3" type="ORF">B0H94_105224</name>
</gene>
<dbReference type="CDD" id="cd05828">
    <property type="entry name" value="Sortase_D_1"/>
    <property type="match status" value="1"/>
</dbReference>
<dbReference type="NCBIfam" id="TIGR01076">
    <property type="entry name" value="sortase_fam"/>
    <property type="match status" value="1"/>
</dbReference>